<dbReference type="GO" id="GO:1901359">
    <property type="term" value="F:tungstate binding"/>
    <property type="evidence" value="ECO:0007669"/>
    <property type="project" value="InterPro"/>
</dbReference>
<dbReference type="AlphaFoldDB" id="A0A133UJR6"/>
<dbReference type="Pfam" id="PF13531">
    <property type="entry name" value="SBP_bac_11"/>
    <property type="match status" value="1"/>
</dbReference>
<dbReference type="SUPFAM" id="SSF53850">
    <property type="entry name" value="Periplasmic binding protein-like II"/>
    <property type="match status" value="1"/>
</dbReference>
<dbReference type="InterPro" id="IPR050682">
    <property type="entry name" value="ModA/WtpA"/>
</dbReference>
<organism evidence="3 4">
    <name type="scientific">candidate division MSBL1 archaeon SCGC-AAA259E19</name>
    <dbReference type="NCBI Taxonomy" id="1698264"/>
    <lineage>
        <taxon>Archaea</taxon>
        <taxon>Methanobacteriati</taxon>
        <taxon>Methanobacteriota</taxon>
        <taxon>candidate division MSBL1</taxon>
    </lineage>
</organism>
<dbReference type="NCBIfam" id="NF003196">
    <property type="entry name" value="PRK04168.1"/>
    <property type="match status" value="1"/>
</dbReference>
<evidence type="ECO:0000256" key="1">
    <source>
        <dbReference type="ARBA" id="ARBA00009438"/>
    </source>
</evidence>
<gene>
    <name evidence="3" type="ORF">AKJ65_04360</name>
</gene>
<name>A0A133UJR6_9EURY</name>
<comment type="similarity">
    <text evidence="1">Belongs to the bacterial solute-binding protein 1 family. WtpA subfamily.</text>
</comment>
<sequence>MADRKVVVLIGVVLVAVISGGLFYYYSGGANSVYVLHAGSLTKPVKRIDEINDKLDVRNEPHGSVTVSRLVSEGQKHPDVVAVSDYSLIPDFMMSKGRIDWYIQFARNEVVLCYTEDSKYADEIDQKNWYKILSRPDVKFGFGNPNADPGGYRAMMTVQLAELYYENSQIFDDLVGTNTAMKAPEEKDGTYKIGAVKLDQLNPSEKVSTGAMEVAVIPKLEEGSIDYMFNYRSIAKQHEFKFVELPYKVNLGKVKYASRYKKVRVKLTGGTVKKGKPIVYGITILKDAKHKEAAVDFLKYIFSEKGRKVFENMGQPPIYPPRTNKKSALPEELQDIVVEIEE</sequence>
<dbReference type="Proteomes" id="UP000070284">
    <property type="component" value="Unassembled WGS sequence"/>
</dbReference>
<protein>
    <recommendedName>
        <fullName evidence="5">Tungstate ABC transporter substrate-binding protein WtpA</fullName>
    </recommendedName>
</protein>
<dbReference type="NCBIfam" id="TIGR03730">
    <property type="entry name" value="tungstate_WtpA"/>
    <property type="match status" value="1"/>
</dbReference>
<comment type="caution">
    <text evidence="3">The sequence shown here is derived from an EMBL/GenBank/DDBJ whole genome shotgun (WGS) entry which is preliminary data.</text>
</comment>
<evidence type="ECO:0008006" key="5">
    <source>
        <dbReference type="Google" id="ProtNLM"/>
    </source>
</evidence>
<dbReference type="GO" id="GO:0030973">
    <property type="term" value="F:molybdate ion binding"/>
    <property type="evidence" value="ECO:0007669"/>
    <property type="project" value="TreeGrafter"/>
</dbReference>
<evidence type="ECO:0000256" key="2">
    <source>
        <dbReference type="SAM" id="Phobius"/>
    </source>
</evidence>
<dbReference type="PANTHER" id="PTHR30632:SF16">
    <property type="entry name" value="MOLYBDATE_TUNGSTATE-BINDING PROTEIN WTPA"/>
    <property type="match status" value="1"/>
</dbReference>
<evidence type="ECO:0000313" key="4">
    <source>
        <dbReference type="Proteomes" id="UP000070284"/>
    </source>
</evidence>
<accession>A0A133UJR6</accession>
<dbReference type="CDD" id="cd13540">
    <property type="entry name" value="PBP2_ModA_WtpA"/>
    <property type="match status" value="1"/>
</dbReference>
<proteinExistence type="inferred from homology"/>
<keyword evidence="2" id="KW-1133">Transmembrane helix</keyword>
<keyword evidence="2" id="KW-0472">Membrane</keyword>
<dbReference type="InterPro" id="IPR022498">
    <property type="entry name" value="ABC_trnspt_W-bd_WtpA"/>
</dbReference>
<dbReference type="GO" id="GO:0015689">
    <property type="term" value="P:molybdate ion transport"/>
    <property type="evidence" value="ECO:0007669"/>
    <property type="project" value="TreeGrafter"/>
</dbReference>
<dbReference type="Gene3D" id="3.40.190.10">
    <property type="entry name" value="Periplasmic binding protein-like II"/>
    <property type="match status" value="2"/>
</dbReference>
<dbReference type="PANTHER" id="PTHR30632">
    <property type="entry name" value="MOLYBDATE-BINDING PERIPLASMIC PROTEIN"/>
    <property type="match status" value="1"/>
</dbReference>
<feature type="transmembrane region" description="Helical" evidence="2">
    <location>
        <begin position="7"/>
        <end position="26"/>
    </location>
</feature>
<keyword evidence="4" id="KW-1185">Reference proteome</keyword>
<dbReference type="EMBL" id="LHXO01000057">
    <property type="protein sequence ID" value="KXA94452.1"/>
    <property type="molecule type" value="Genomic_DNA"/>
</dbReference>
<evidence type="ECO:0000313" key="3">
    <source>
        <dbReference type="EMBL" id="KXA94452.1"/>
    </source>
</evidence>
<keyword evidence="2" id="KW-0812">Transmembrane</keyword>
<reference evidence="3 4" key="1">
    <citation type="journal article" date="2016" name="Sci. Rep.">
        <title>Metabolic traits of an uncultured archaeal lineage -MSBL1- from brine pools of the Red Sea.</title>
        <authorList>
            <person name="Mwirichia R."/>
            <person name="Alam I."/>
            <person name="Rashid M."/>
            <person name="Vinu M."/>
            <person name="Ba-Alawi W."/>
            <person name="Anthony Kamau A."/>
            <person name="Kamanda Ngugi D."/>
            <person name="Goker M."/>
            <person name="Klenk H.P."/>
            <person name="Bajic V."/>
            <person name="Stingl U."/>
        </authorList>
    </citation>
    <scope>NUCLEOTIDE SEQUENCE [LARGE SCALE GENOMIC DNA]</scope>
    <source>
        <strain evidence="3">SCGC-AAA259E19</strain>
    </source>
</reference>